<dbReference type="Pfam" id="PF00439">
    <property type="entry name" value="Bromodomain"/>
    <property type="match status" value="1"/>
</dbReference>
<sequence length="2072" mass="233510">MKWHFTAKWGERAIRIQSKLLRSLSQLWAIQNYRRKLLAFPFSLVAVSVLFSWALQSNSCAFHAFFGIILFDTITLFADLSSQTWLTGGKTATSFSFGYVRVEVLTHFSVLCLGLLLNCWTVKKSLELTLLQLPEEQGIHTGRFIPGALVGGLVHFFMSFNNSPFLKVYKISSTSTALQKYFQGVCASFGLSLSSTSTFALSPFAILGAFSISTVLILAFALQTGPIWFDFIGGILIILAVFDALWPLVVYIAQVLLQTVPPHIVAQLEKSLREALTIDGVLEFRNELFWTLTYGQTAGTLHVRVRRDANEQLVLSKVYDKFQPLAPHLTVQVTKDDFGRSFGNLHILRDLDSSLTQVTVGRHNTPPETISPIPNELGHAKHFIYTNTARSHNPPGHSPAQGISSTLLFSDSSLSGVQIQSRSSVASSTSFSSVYQANDGIVDSNTLIPANDSGNHLNLPSPRGYQHHNNNYYHQHTVTNNNNEISSSPSKYSQKIFPLGCDIGPDPPLPQGSSRDPKANKAKMPLYKRRPFEAKPIPQDLKDDEEVYYLKLTNEIFRDYDEYYARVILCNSMVWSCSLTGKANLTFQEALDSEKSSKKVLKGFSKPLKKAILYCSTLTSRSKLPDVVDDVLVYARDRYFKGEEVLSVIGNLWCPSRVVNVIEPTPLEIENYMKEQIEKGEAENNDYLKDDTWGPSPDLFRYEVVEVDSDELASPTAYVLDSIDVKREKAALTRDKCKFLLKLAMDFNEQKRKFVVKDGILSSYGLNKLKFTDIFAEKPPIFESSLAPLKSSAIKTSTTAKGADKSKGGKSSTTTTPKSSPKAKNKTEKTSPPAGGKKSSGNTEKKPKKEKMERKLTPEELKQLEIERKAQEKEKIKAQRKMVADFKKLWFKPKEDLEVEDLKDLPTPDPISFKIPNDLFGDFMMVMEFMSSYSAFLKVRDCFPSGLTLDALERALSKSEIAGPFSDILQLLLRSVFRLQEGEQMEFAKEDSGKVGLHVKDGLSIGEAIQQATCAASWSHMYQNTPLHKLGVDHSSITEVLRLHLLSSGAKQSQQSRGSCVENDDPGLYITTYEPQILKCLTTGTVFDLSLSDKLKVIQCLIHQILSYSAVKDIMDESFELFRQARVNYRTLVAAERRKEAEDHLWRQRLKLDRIIPDINALKVIVGAEESGDEEGTGKSSSKKEKAKALPPPPSDKPQLTDEQIESALTKKDKEIAKRKQEFAWQEAELLDQINKHERKLGAHPLGRDRAYRRYWLFPTIAGLFVEDDDAFIGTCLPYPTPYIGEVNLNDITFIQENFDKLKQVDKEGSDKENSSLASPKKLSKKKAASNITPVKKEAIRPSIFGICTGEKDSCPVHSHQLSRPKWSFFWDPEQLDALIAGLSPRGKREKELRQCLEDAKDNIKGLIKKCPVVKLNKDKKYPENISAAPDRRPQRGGTSSKNQSDPNLGFPAGTSVTKIMDLHLRDLILEFEEKIFLGGLGSLKVTDRNDWRTAIEGSSYQAGTEILHWGGNHSLQMDDESVDGQDSPAEQNAETSEKIVKRLGCAILQIQQAVEQKFMKRPLVERDDEKKKKKSPVESDSTWKTLLNIVNTPVDRWQIALMKCTSFSQLFVHFYTLESSVEWSRSVLNARCRVCRRKGDHEKMLLCDTCNKGHHIYCLKPPMETLPKGDWFCVDCRPDEPLPTPSKKRPLTEEDIIDELDSGDDEDDDEVVQRGSKKRGLEEVNEDPEACNVCGYGGEVICCDSCPLVYHLLCLNPPKTRVPRGTWYCPECTNPKARAKNSRNSRAAKRKRPVSVKRRLKYQESDESESEEDMDESEDQNRASDEEEAVVKVKFGRNHHQKKKSPDGPAPKARRILESSEEEEEEEEEEEATSDQEELGRPGKRRSASAAAAKISQEAKRMRWDSKENNETSESSSADSNYNARKRSVDDDDAEEMADCPKRTRLQRMNTNNRVESGELDNVLLDKLISELISHRDAWPFLKPVTKMQAPDYQEIVKYPMDLGTIKYKLNSMVYTCNEELVSDLLLVFTNCFLYNDSSNHVHQVGLRLKEYCENRCSKLGINFSDPVPSS</sequence>
<dbReference type="SMART" id="SM00297">
    <property type="entry name" value="BROMO"/>
    <property type="match status" value="1"/>
</dbReference>
<dbReference type="InterPro" id="IPR028942">
    <property type="entry name" value="WHIM1_dom"/>
</dbReference>
<feature type="compositionally biased region" description="Acidic residues" evidence="19">
    <location>
        <begin position="1860"/>
        <end position="1878"/>
    </location>
</feature>
<dbReference type="InterPro" id="IPR019786">
    <property type="entry name" value="Zinc_finger_PHD-type_CS"/>
</dbReference>
<gene>
    <name evidence="25" type="ORF">Fcan01_05528</name>
</gene>
<feature type="region of interest" description="Disordered" evidence="19">
    <location>
        <begin position="1685"/>
        <end position="1723"/>
    </location>
</feature>
<dbReference type="OMA" id="RESHTIR"/>
<dbReference type="Pfam" id="PF00628">
    <property type="entry name" value="PHD"/>
    <property type="match status" value="2"/>
</dbReference>
<reference evidence="25 26" key="1">
    <citation type="submission" date="2015-12" db="EMBL/GenBank/DDBJ databases">
        <title>The genome of Folsomia candida.</title>
        <authorList>
            <person name="Faddeeva A."/>
            <person name="Derks M.F."/>
            <person name="Anvar Y."/>
            <person name="Smit S."/>
            <person name="Van Straalen N."/>
            <person name="Roelofs D."/>
        </authorList>
    </citation>
    <scope>NUCLEOTIDE SEQUENCE [LARGE SCALE GENOMIC DNA]</scope>
    <source>
        <strain evidence="25 26">VU population</strain>
        <tissue evidence="25">Whole body</tissue>
    </source>
</reference>
<feature type="domain" description="DDT" evidence="23">
    <location>
        <begin position="917"/>
        <end position="982"/>
    </location>
</feature>
<evidence type="ECO:0000259" key="24">
    <source>
        <dbReference type="PROSITE" id="PS51136"/>
    </source>
</evidence>
<dbReference type="InterPro" id="IPR013136">
    <property type="entry name" value="WSTF_Acf1_Cbp146"/>
</dbReference>
<dbReference type="SUPFAM" id="SSF47370">
    <property type="entry name" value="Bromodomain"/>
    <property type="match status" value="1"/>
</dbReference>
<feature type="domain" description="Bromo" evidence="21">
    <location>
        <begin position="1974"/>
        <end position="2044"/>
    </location>
</feature>
<dbReference type="GO" id="GO:0006355">
    <property type="term" value="P:regulation of DNA-templated transcription"/>
    <property type="evidence" value="ECO:0007669"/>
    <property type="project" value="TreeGrafter"/>
</dbReference>
<feature type="compositionally biased region" description="Polar residues" evidence="19">
    <location>
        <begin position="1437"/>
        <end position="1447"/>
    </location>
</feature>
<dbReference type="PROSITE" id="PS51136">
    <property type="entry name" value="WAC"/>
    <property type="match status" value="1"/>
</dbReference>
<dbReference type="InterPro" id="IPR036427">
    <property type="entry name" value="Bromodomain-like_sf"/>
</dbReference>
<keyword evidence="3" id="KW-0597">Phosphoprotein</keyword>
<dbReference type="CDD" id="cd15532">
    <property type="entry name" value="PHD2_CHD_II"/>
    <property type="match status" value="1"/>
</dbReference>
<comment type="caution">
    <text evidence="25">The sequence shown here is derived from an EMBL/GenBank/DDBJ whole genome shotgun (WGS) entry which is preliminary data.</text>
</comment>
<dbReference type="OrthoDB" id="332390at2759"/>
<proteinExistence type="predicted"/>
<keyword evidence="9" id="KW-0805">Transcription regulation</keyword>
<evidence type="ECO:0000256" key="18">
    <source>
        <dbReference type="PROSITE-ProRule" id="PRU00475"/>
    </source>
</evidence>
<feature type="compositionally biased region" description="Basic residues" evidence="19">
    <location>
        <begin position="1835"/>
        <end position="1844"/>
    </location>
</feature>
<dbReference type="InterPro" id="IPR011011">
    <property type="entry name" value="Znf_FYVE_PHD"/>
</dbReference>
<keyword evidence="4 20" id="KW-0812">Transmembrane</keyword>
<dbReference type="Pfam" id="PF15613">
    <property type="entry name" value="WSD"/>
    <property type="match status" value="1"/>
</dbReference>
<feature type="transmembrane region" description="Helical" evidence="20">
    <location>
        <begin position="229"/>
        <end position="253"/>
    </location>
</feature>
<dbReference type="FunFam" id="3.30.40.10:FF:000300">
    <property type="entry name" value="Bromodomain adjacent to zinc finger domain protein 1A"/>
    <property type="match status" value="1"/>
</dbReference>
<feature type="region of interest" description="Disordered" evidence="19">
    <location>
        <begin position="793"/>
        <end position="864"/>
    </location>
</feature>
<evidence type="ECO:0000256" key="6">
    <source>
        <dbReference type="ARBA" id="ARBA00022771"/>
    </source>
</evidence>
<dbReference type="GO" id="GO:0000228">
    <property type="term" value="C:nuclear chromosome"/>
    <property type="evidence" value="ECO:0007669"/>
    <property type="project" value="TreeGrafter"/>
</dbReference>
<feature type="region of interest" description="Disordered" evidence="19">
    <location>
        <begin position="1170"/>
        <end position="1202"/>
    </location>
</feature>
<evidence type="ECO:0000256" key="2">
    <source>
        <dbReference type="ARBA" id="ARBA00004141"/>
    </source>
</evidence>
<feature type="domain" description="WAC" evidence="24">
    <location>
        <begin position="545"/>
        <end position="651"/>
    </location>
</feature>
<dbReference type="PANTHER" id="PTHR46510">
    <property type="entry name" value="BROMODOMAIN ADJACENT TO ZINC FINGER DOMAIN PROTEIN 1A"/>
    <property type="match status" value="1"/>
</dbReference>
<dbReference type="InterPro" id="IPR013083">
    <property type="entry name" value="Znf_RING/FYVE/PHD"/>
</dbReference>
<dbReference type="PRINTS" id="PR00503">
    <property type="entry name" value="BROMODOMAIN"/>
</dbReference>
<dbReference type="InterPro" id="IPR001965">
    <property type="entry name" value="Znf_PHD"/>
</dbReference>
<dbReference type="InterPro" id="IPR047171">
    <property type="entry name" value="BAZ1A"/>
</dbReference>
<dbReference type="GO" id="GO:0031445">
    <property type="term" value="P:regulation of heterochromatin formation"/>
    <property type="evidence" value="ECO:0007669"/>
    <property type="project" value="TreeGrafter"/>
</dbReference>
<keyword evidence="6 17" id="KW-0863">Zinc-finger</keyword>
<dbReference type="PROSITE" id="PS50827">
    <property type="entry name" value="DDT"/>
    <property type="match status" value="1"/>
</dbReference>
<dbReference type="SUPFAM" id="SSF57903">
    <property type="entry name" value="FYVE/PHD zinc finger"/>
    <property type="match status" value="2"/>
</dbReference>
<evidence type="ECO:0000256" key="13">
    <source>
        <dbReference type="ARBA" id="ARBA00023163"/>
    </source>
</evidence>
<feature type="transmembrane region" description="Helical" evidence="20">
    <location>
        <begin position="204"/>
        <end position="222"/>
    </location>
</feature>
<keyword evidence="14 18" id="KW-0539">Nucleus</keyword>
<keyword evidence="11 16" id="KW-0103">Bromodomain</keyword>
<keyword evidence="8 20" id="KW-1133">Transmembrane helix</keyword>
<evidence type="ECO:0000313" key="25">
    <source>
        <dbReference type="EMBL" id="OXA59024.1"/>
    </source>
</evidence>
<dbReference type="Gene3D" id="1.20.920.10">
    <property type="entry name" value="Bromodomain-like"/>
    <property type="match status" value="1"/>
</dbReference>
<dbReference type="Pfam" id="PF01545">
    <property type="entry name" value="Cation_efflux"/>
    <property type="match status" value="1"/>
</dbReference>
<dbReference type="SMART" id="SM00249">
    <property type="entry name" value="PHD"/>
    <property type="match status" value="2"/>
</dbReference>
<dbReference type="GO" id="GO:0003677">
    <property type="term" value="F:DNA binding"/>
    <property type="evidence" value="ECO:0007669"/>
    <property type="project" value="TreeGrafter"/>
</dbReference>
<dbReference type="InterPro" id="IPR019787">
    <property type="entry name" value="Znf_PHD-finger"/>
</dbReference>
<keyword evidence="12 20" id="KW-0472">Membrane</keyword>
<accession>A0A226EPP4</accession>
<dbReference type="SUPFAM" id="SSF161111">
    <property type="entry name" value="Cation efflux protein transmembrane domain-like"/>
    <property type="match status" value="1"/>
</dbReference>
<dbReference type="Pfam" id="PF10537">
    <property type="entry name" value="WAC_Acf1_DNA_bd"/>
    <property type="match status" value="1"/>
</dbReference>
<evidence type="ECO:0000256" key="17">
    <source>
        <dbReference type="PROSITE-ProRule" id="PRU00146"/>
    </source>
</evidence>
<keyword evidence="13" id="KW-0804">Transcription</keyword>
<keyword evidence="7" id="KW-0862">Zinc</keyword>
<evidence type="ECO:0000259" key="21">
    <source>
        <dbReference type="PROSITE" id="PS50014"/>
    </source>
</evidence>
<feature type="region of interest" description="Disordered" evidence="19">
    <location>
        <begin position="1515"/>
        <end position="1536"/>
    </location>
</feature>
<dbReference type="SMART" id="SM00571">
    <property type="entry name" value="DDT"/>
    <property type="match status" value="1"/>
</dbReference>
<evidence type="ECO:0000256" key="14">
    <source>
        <dbReference type="ARBA" id="ARBA00023242"/>
    </source>
</evidence>
<dbReference type="InterPro" id="IPR028941">
    <property type="entry name" value="WHIM2_dom"/>
</dbReference>
<feature type="domain" description="PHD-type" evidence="22">
    <location>
        <begin position="1729"/>
        <end position="1776"/>
    </location>
</feature>
<feature type="transmembrane region" description="Helical" evidence="20">
    <location>
        <begin position="61"/>
        <end position="81"/>
    </location>
</feature>
<name>A0A226EPP4_FOLCA</name>
<feature type="compositionally biased region" description="Acidic residues" evidence="19">
    <location>
        <begin position="1806"/>
        <end position="1819"/>
    </location>
</feature>
<evidence type="ECO:0000256" key="3">
    <source>
        <dbReference type="ARBA" id="ARBA00022553"/>
    </source>
</evidence>
<evidence type="ECO:0000256" key="19">
    <source>
        <dbReference type="SAM" id="MobiDB-lite"/>
    </source>
</evidence>
<dbReference type="Gene3D" id="3.30.40.10">
    <property type="entry name" value="Zinc/RING finger domain, C3HC4 (zinc finger)"/>
    <property type="match status" value="2"/>
</dbReference>
<feature type="compositionally biased region" description="Basic and acidic residues" evidence="19">
    <location>
        <begin position="1898"/>
        <end position="1911"/>
    </location>
</feature>
<feature type="region of interest" description="Disordered" evidence="19">
    <location>
        <begin position="1777"/>
        <end position="1949"/>
    </location>
</feature>
<dbReference type="InterPro" id="IPR058533">
    <property type="entry name" value="Cation_efflux_TM"/>
</dbReference>
<evidence type="ECO:0000256" key="15">
    <source>
        <dbReference type="ARBA" id="ARBA00068253"/>
    </source>
</evidence>
<dbReference type="Pfam" id="PF15612">
    <property type="entry name" value="WHIM1"/>
    <property type="match status" value="1"/>
</dbReference>
<feature type="compositionally biased region" description="Basic residues" evidence="19">
    <location>
        <begin position="1778"/>
        <end position="1801"/>
    </location>
</feature>
<dbReference type="GO" id="GO:0008324">
    <property type="term" value="F:monoatomic cation transmembrane transporter activity"/>
    <property type="evidence" value="ECO:0007669"/>
    <property type="project" value="InterPro"/>
</dbReference>
<dbReference type="Pfam" id="PF02791">
    <property type="entry name" value="DDT"/>
    <property type="match status" value="1"/>
</dbReference>
<keyword evidence="26" id="KW-1185">Reference proteome</keyword>
<evidence type="ECO:0000256" key="12">
    <source>
        <dbReference type="ARBA" id="ARBA00023136"/>
    </source>
</evidence>
<evidence type="ECO:0000256" key="1">
    <source>
        <dbReference type="ARBA" id="ARBA00004123"/>
    </source>
</evidence>
<evidence type="ECO:0000259" key="23">
    <source>
        <dbReference type="PROSITE" id="PS50827"/>
    </source>
</evidence>
<evidence type="ECO:0000256" key="10">
    <source>
        <dbReference type="ARBA" id="ARBA00023054"/>
    </source>
</evidence>
<evidence type="ECO:0000256" key="7">
    <source>
        <dbReference type="ARBA" id="ARBA00022833"/>
    </source>
</evidence>
<dbReference type="GO" id="GO:0008270">
    <property type="term" value="F:zinc ion binding"/>
    <property type="evidence" value="ECO:0007669"/>
    <property type="project" value="UniProtKB-KW"/>
</dbReference>
<dbReference type="InterPro" id="IPR001487">
    <property type="entry name" value="Bromodomain"/>
</dbReference>
<dbReference type="GO" id="GO:0016020">
    <property type="term" value="C:membrane"/>
    <property type="evidence" value="ECO:0007669"/>
    <property type="project" value="UniProtKB-SubCell"/>
</dbReference>
<feature type="transmembrane region" description="Helical" evidence="20">
    <location>
        <begin position="143"/>
        <end position="160"/>
    </location>
</feature>
<evidence type="ECO:0000256" key="8">
    <source>
        <dbReference type="ARBA" id="ARBA00022989"/>
    </source>
</evidence>
<evidence type="ECO:0000256" key="11">
    <source>
        <dbReference type="ARBA" id="ARBA00023117"/>
    </source>
</evidence>
<feature type="region of interest" description="Disordered" evidence="19">
    <location>
        <begin position="1422"/>
        <end position="1453"/>
    </location>
</feature>
<feature type="compositionally biased region" description="Basic and acidic residues" evidence="19">
    <location>
        <begin position="843"/>
        <end position="864"/>
    </location>
</feature>
<dbReference type="GO" id="GO:0008623">
    <property type="term" value="C:CHRAC"/>
    <property type="evidence" value="ECO:0007669"/>
    <property type="project" value="TreeGrafter"/>
</dbReference>
<evidence type="ECO:0000259" key="22">
    <source>
        <dbReference type="PROSITE" id="PS50016"/>
    </source>
</evidence>
<dbReference type="GO" id="GO:0045740">
    <property type="term" value="P:positive regulation of DNA replication"/>
    <property type="evidence" value="ECO:0007669"/>
    <property type="project" value="TreeGrafter"/>
</dbReference>
<evidence type="ECO:0000256" key="20">
    <source>
        <dbReference type="SAM" id="Phobius"/>
    </source>
</evidence>
<dbReference type="PROSITE" id="PS50016">
    <property type="entry name" value="ZF_PHD_2"/>
    <property type="match status" value="2"/>
</dbReference>
<evidence type="ECO:0000256" key="4">
    <source>
        <dbReference type="ARBA" id="ARBA00022692"/>
    </source>
</evidence>
<evidence type="ECO:0000256" key="5">
    <source>
        <dbReference type="ARBA" id="ARBA00022723"/>
    </source>
</evidence>
<feature type="region of interest" description="Disordered" evidence="19">
    <location>
        <begin position="1306"/>
        <end position="1330"/>
    </location>
</feature>
<dbReference type="STRING" id="158441.A0A226EPP4"/>
<feature type="compositionally biased region" description="Low complexity" evidence="19">
    <location>
        <begin position="809"/>
        <end position="822"/>
    </location>
</feature>
<evidence type="ECO:0000256" key="9">
    <source>
        <dbReference type="ARBA" id="ARBA00023015"/>
    </source>
</evidence>
<keyword evidence="10" id="KW-0175">Coiled coil</keyword>
<dbReference type="PANTHER" id="PTHR46510:SF1">
    <property type="entry name" value="BROMODOMAIN ADJACENT TO ZINC FINGER DOMAIN PROTEIN 1A"/>
    <property type="match status" value="1"/>
</dbReference>
<feature type="compositionally biased region" description="Low complexity" evidence="19">
    <location>
        <begin position="1913"/>
        <end position="1924"/>
    </location>
</feature>
<dbReference type="InterPro" id="IPR018501">
    <property type="entry name" value="DDT_dom"/>
</dbReference>
<dbReference type="EMBL" id="LNIX01000002">
    <property type="protein sequence ID" value="OXA59024.1"/>
    <property type="molecule type" value="Genomic_DNA"/>
</dbReference>
<dbReference type="PROSITE" id="PS50014">
    <property type="entry name" value="BROMODOMAIN_2"/>
    <property type="match status" value="1"/>
</dbReference>
<feature type="transmembrane region" description="Helical" evidence="20">
    <location>
        <begin position="102"/>
        <end position="123"/>
    </location>
</feature>
<feature type="transmembrane region" description="Helical" evidence="20">
    <location>
        <begin position="37"/>
        <end position="55"/>
    </location>
</feature>
<feature type="compositionally biased region" description="Acidic residues" evidence="19">
    <location>
        <begin position="1694"/>
        <end position="1711"/>
    </location>
</feature>
<dbReference type="InterPro" id="IPR027469">
    <property type="entry name" value="Cation_efflux_TMD_sf"/>
</dbReference>
<evidence type="ECO:0000256" key="16">
    <source>
        <dbReference type="PROSITE-ProRule" id="PRU00035"/>
    </source>
</evidence>
<dbReference type="Proteomes" id="UP000198287">
    <property type="component" value="Unassembled WGS sequence"/>
</dbReference>
<keyword evidence="5" id="KW-0479">Metal-binding</keyword>
<evidence type="ECO:0000313" key="26">
    <source>
        <dbReference type="Proteomes" id="UP000198287"/>
    </source>
</evidence>
<organism evidence="25 26">
    <name type="scientific">Folsomia candida</name>
    <name type="common">Springtail</name>
    <dbReference type="NCBI Taxonomy" id="158441"/>
    <lineage>
        <taxon>Eukaryota</taxon>
        <taxon>Metazoa</taxon>
        <taxon>Ecdysozoa</taxon>
        <taxon>Arthropoda</taxon>
        <taxon>Hexapoda</taxon>
        <taxon>Collembola</taxon>
        <taxon>Entomobryomorpha</taxon>
        <taxon>Isotomoidea</taxon>
        <taxon>Isotomidae</taxon>
        <taxon>Proisotominae</taxon>
        <taxon>Folsomia</taxon>
    </lineage>
</organism>
<dbReference type="PROSITE" id="PS01359">
    <property type="entry name" value="ZF_PHD_1"/>
    <property type="match status" value="1"/>
</dbReference>
<protein>
    <recommendedName>
        <fullName evidence="15">Bromodomain adjacent to zinc finger domain protein 1A</fullName>
    </recommendedName>
</protein>
<feature type="domain" description="PHD-type" evidence="22">
    <location>
        <begin position="1630"/>
        <end position="1680"/>
    </location>
</feature>
<dbReference type="GO" id="GO:0006338">
    <property type="term" value="P:chromatin remodeling"/>
    <property type="evidence" value="ECO:0007669"/>
    <property type="project" value="InterPro"/>
</dbReference>
<comment type="subcellular location">
    <subcellularLocation>
        <location evidence="2">Membrane</location>
        <topology evidence="2">Multi-pass membrane protein</topology>
    </subcellularLocation>
    <subcellularLocation>
        <location evidence="1 18">Nucleus</location>
    </subcellularLocation>
</comment>